<keyword evidence="1" id="KW-0732">Signal</keyword>
<evidence type="ECO:0000313" key="2">
    <source>
        <dbReference type="EMBL" id="KAK3896881.1"/>
    </source>
</evidence>
<evidence type="ECO:0000256" key="1">
    <source>
        <dbReference type="SAM" id="SignalP"/>
    </source>
</evidence>
<feature type="signal peptide" evidence="1">
    <location>
        <begin position="1"/>
        <end position="27"/>
    </location>
</feature>
<protein>
    <submittedName>
        <fullName evidence="2">Uncharacterized protein</fullName>
    </submittedName>
</protein>
<keyword evidence="3" id="KW-1185">Reference proteome</keyword>
<comment type="caution">
    <text evidence="2">The sequence shown here is derived from an EMBL/GenBank/DDBJ whole genome shotgun (WGS) entry which is preliminary data.</text>
</comment>
<feature type="non-terminal residue" evidence="2">
    <location>
        <position position="182"/>
    </location>
</feature>
<feature type="chain" id="PRO_5042939801" evidence="1">
    <location>
        <begin position="28"/>
        <end position="182"/>
    </location>
</feature>
<accession>A0AAN6M9G5</accession>
<dbReference type="EMBL" id="MU856357">
    <property type="protein sequence ID" value="KAK3896881.1"/>
    <property type="molecule type" value="Genomic_DNA"/>
</dbReference>
<evidence type="ECO:0000313" key="3">
    <source>
        <dbReference type="Proteomes" id="UP001303889"/>
    </source>
</evidence>
<dbReference type="Proteomes" id="UP001303889">
    <property type="component" value="Unassembled WGS sequence"/>
</dbReference>
<name>A0AAN6M9G5_9PEZI</name>
<dbReference type="AlphaFoldDB" id="A0AAN6M9G5"/>
<sequence>MAKFKFASLSLVFLSVLSSFGPSSALASVVQRAPLLPTDADPTPICRSPRVLCGEICCQADYICSKTIVCTKKPPPPLPGNFSLSWSPDRLGHPNIIVLHGSGFAQGAAVSILEDWVTYIDGDPNRPEYHESPVWSHDFSDVSDFTYSTGIQDCSKPGSPGGGAYGQPATIMVVDWALGKRT</sequence>
<reference evidence="2" key="2">
    <citation type="submission" date="2023-05" db="EMBL/GenBank/DDBJ databases">
        <authorList>
            <consortium name="Lawrence Berkeley National Laboratory"/>
            <person name="Steindorff A."/>
            <person name="Hensen N."/>
            <person name="Bonometti L."/>
            <person name="Westerberg I."/>
            <person name="Brannstrom I.O."/>
            <person name="Guillou S."/>
            <person name="Cros-Aarteil S."/>
            <person name="Calhoun S."/>
            <person name="Haridas S."/>
            <person name="Kuo A."/>
            <person name="Mondo S."/>
            <person name="Pangilinan J."/>
            <person name="Riley R."/>
            <person name="Labutti K."/>
            <person name="Andreopoulos B."/>
            <person name="Lipzen A."/>
            <person name="Chen C."/>
            <person name="Yanf M."/>
            <person name="Daum C."/>
            <person name="Ng V."/>
            <person name="Clum A."/>
            <person name="Ohm R."/>
            <person name="Martin F."/>
            <person name="Silar P."/>
            <person name="Natvig D."/>
            <person name="Lalanne C."/>
            <person name="Gautier V."/>
            <person name="Ament-Velasquez S.L."/>
            <person name="Kruys A."/>
            <person name="Hutchinson M.I."/>
            <person name="Powell A.J."/>
            <person name="Barry K."/>
            <person name="Miller A.N."/>
            <person name="Grigoriev I.V."/>
            <person name="Debuchy R."/>
            <person name="Gladieux P."/>
            <person name="Thoren M.H."/>
            <person name="Johannesson H."/>
        </authorList>
    </citation>
    <scope>NUCLEOTIDE SEQUENCE</scope>
    <source>
        <strain evidence="2">CBS 103.79</strain>
    </source>
</reference>
<gene>
    <name evidence="2" type="ORF">C8A05DRAFT_39572</name>
</gene>
<organism evidence="2 3">
    <name type="scientific">Staphylotrichum tortipilum</name>
    <dbReference type="NCBI Taxonomy" id="2831512"/>
    <lineage>
        <taxon>Eukaryota</taxon>
        <taxon>Fungi</taxon>
        <taxon>Dikarya</taxon>
        <taxon>Ascomycota</taxon>
        <taxon>Pezizomycotina</taxon>
        <taxon>Sordariomycetes</taxon>
        <taxon>Sordariomycetidae</taxon>
        <taxon>Sordariales</taxon>
        <taxon>Chaetomiaceae</taxon>
        <taxon>Staphylotrichum</taxon>
    </lineage>
</organism>
<proteinExistence type="predicted"/>
<reference evidence="2" key="1">
    <citation type="journal article" date="2023" name="Mol. Phylogenet. Evol.">
        <title>Genome-scale phylogeny and comparative genomics of the fungal order Sordariales.</title>
        <authorList>
            <person name="Hensen N."/>
            <person name="Bonometti L."/>
            <person name="Westerberg I."/>
            <person name="Brannstrom I.O."/>
            <person name="Guillou S."/>
            <person name="Cros-Aarteil S."/>
            <person name="Calhoun S."/>
            <person name="Haridas S."/>
            <person name="Kuo A."/>
            <person name="Mondo S."/>
            <person name="Pangilinan J."/>
            <person name="Riley R."/>
            <person name="LaButti K."/>
            <person name="Andreopoulos B."/>
            <person name="Lipzen A."/>
            <person name="Chen C."/>
            <person name="Yan M."/>
            <person name="Daum C."/>
            <person name="Ng V."/>
            <person name="Clum A."/>
            <person name="Steindorff A."/>
            <person name="Ohm R.A."/>
            <person name="Martin F."/>
            <person name="Silar P."/>
            <person name="Natvig D.O."/>
            <person name="Lalanne C."/>
            <person name="Gautier V."/>
            <person name="Ament-Velasquez S.L."/>
            <person name="Kruys A."/>
            <person name="Hutchinson M.I."/>
            <person name="Powell A.J."/>
            <person name="Barry K."/>
            <person name="Miller A.N."/>
            <person name="Grigoriev I.V."/>
            <person name="Debuchy R."/>
            <person name="Gladieux P."/>
            <person name="Hiltunen Thoren M."/>
            <person name="Johannesson H."/>
        </authorList>
    </citation>
    <scope>NUCLEOTIDE SEQUENCE</scope>
    <source>
        <strain evidence="2">CBS 103.79</strain>
    </source>
</reference>